<evidence type="ECO:0000313" key="1">
    <source>
        <dbReference type="EMBL" id="KAJ3555954.1"/>
    </source>
</evidence>
<keyword evidence="2" id="KW-1185">Reference proteome</keyword>
<proteinExistence type="predicted"/>
<sequence>MLPTISLLILLSAFVATNASAVYSSVESSTPESASVVTSTYTGTKVINTILTVEPFLALDTETIIWKETYTLVPTSVASYTN</sequence>
<accession>A0ACC1T8P7</accession>
<organism evidence="1 2">
    <name type="scientific">Phlebia brevispora</name>
    <dbReference type="NCBI Taxonomy" id="194682"/>
    <lineage>
        <taxon>Eukaryota</taxon>
        <taxon>Fungi</taxon>
        <taxon>Dikarya</taxon>
        <taxon>Basidiomycota</taxon>
        <taxon>Agaricomycotina</taxon>
        <taxon>Agaricomycetes</taxon>
        <taxon>Polyporales</taxon>
        <taxon>Meruliaceae</taxon>
        <taxon>Phlebia</taxon>
    </lineage>
</organism>
<dbReference type="Proteomes" id="UP001148662">
    <property type="component" value="Unassembled WGS sequence"/>
</dbReference>
<gene>
    <name evidence="1" type="ORF">NM688_g2290</name>
</gene>
<protein>
    <submittedName>
        <fullName evidence="1">Uncharacterized protein</fullName>
    </submittedName>
</protein>
<reference evidence="1" key="1">
    <citation type="submission" date="2022-07" db="EMBL/GenBank/DDBJ databases">
        <title>Genome Sequence of Phlebia brevispora.</title>
        <authorList>
            <person name="Buettner E."/>
        </authorList>
    </citation>
    <scope>NUCLEOTIDE SEQUENCE</scope>
    <source>
        <strain evidence="1">MPL23</strain>
    </source>
</reference>
<dbReference type="EMBL" id="JANHOG010000284">
    <property type="protein sequence ID" value="KAJ3555954.1"/>
    <property type="molecule type" value="Genomic_DNA"/>
</dbReference>
<evidence type="ECO:0000313" key="2">
    <source>
        <dbReference type="Proteomes" id="UP001148662"/>
    </source>
</evidence>
<name>A0ACC1T8P7_9APHY</name>
<comment type="caution">
    <text evidence="1">The sequence shown here is derived from an EMBL/GenBank/DDBJ whole genome shotgun (WGS) entry which is preliminary data.</text>
</comment>